<dbReference type="Proteomes" id="UP001220377">
    <property type="component" value="Chromosome"/>
</dbReference>
<dbReference type="NCBIfam" id="TIGR00045">
    <property type="entry name" value="glycerate kinase"/>
    <property type="match status" value="1"/>
</dbReference>
<evidence type="ECO:0000256" key="3">
    <source>
        <dbReference type="ARBA" id="ARBA00022777"/>
    </source>
</evidence>
<dbReference type="PANTHER" id="PTHR21599:SF0">
    <property type="entry name" value="GLYCERATE KINASE"/>
    <property type="match status" value="1"/>
</dbReference>
<accession>A0ABY7WUS4</accession>
<evidence type="ECO:0000256" key="2">
    <source>
        <dbReference type="ARBA" id="ARBA00022679"/>
    </source>
</evidence>
<evidence type="ECO:0000313" key="6">
    <source>
        <dbReference type="Proteomes" id="UP001220377"/>
    </source>
</evidence>
<dbReference type="RefSeq" id="WP_274260651.1">
    <property type="nucleotide sequence ID" value="NZ_CP117884.1"/>
</dbReference>
<reference evidence="5 6" key="1">
    <citation type="submission" date="2023-02" db="EMBL/GenBank/DDBJ databases">
        <title>Genome sequence of Lacticaseibacillus sp. KACC 23028.</title>
        <authorList>
            <person name="Kim S."/>
            <person name="Heo J."/>
            <person name="Kwon S.-W."/>
        </authorList>
    </citation>
    <scope>NUCLEOTIDE SEQUENCE [LARGE SCALE GENOMIC DNA]</scope>
    <source>
        <strain evidence="5 6">KACC 23028</strain>
    </source>
</reference>
<dbReference type="PIRSF" id="PIRSF006078">
    <property type="entry name" value="GlxK"/>
    <property type="match status" value="1"/>
</dbReference>
<gene>
    <name evidence="5" type="ORF">PQ472_01235</name>
</gene>
<dbReference type="SUPFAM" id="SSF110738">
    <property type="entry name" value="Glycerate kinase I"/>
    <property type="match status" value="1"/>
</dbReference>
<dbReference type="GO" id="GO:0016301">
    <property type="term" value="F:kinase activity"/>
    <property type="evidence" value="ECO:0007669"/>
    <property type="project" value="UniProtKB-KW"/>
</dbReference>
<dbReference type="EMBL" id="CP117884">
    <property type="protein sequence ID" value="WDF82895.1"/>
    <property type="molecule type" value="Genomic_DNA"/>
</dbReference>
<dbReference type="Gene3D" id="3.40.50.10350">
    <property type="entry name" value="Glycerate kinase, domain 1"/>
    <property type="match status" value="1"/>
</dbReference>
<dbReference type="PANTHER" id="PTHR21599">
    <property type="entry name" value="GLYCERATE KINASE"/>
    <property type="match status" value="1"/>
</dbReference>
<sequence>MQIVIMPDSFKGSLDAEQVANAIAAGLKQSLPDAQLSLMPVGDGGENTIKALSIALNLHAVPVAVHGADGGPITASFYTDVEGQTAYIQAADVLGYAQYIQPGVDSTHLSSTGVGELIAAARKRGAHAAVVALGGSATSDGGVGMLQQLEFGLPGFHESFAGAASLSEISKIVRPSGWDMTVTALADVTNPLTGSEGAAAVFGPQKNLTSFQINQIDRELTRLYPQNIAATPGAGAAGGLGAAIAGPLQGKIVSGIDYVLDAMGADQMLQTADVVITGEGHLDAQTKAGKVIAGIMARLRHLEVQPKTIALCGAIDATGVQALGLDAAFAIGPGNESLPDQMKHTTVNMTNTARSVGSLLK</sequence>
<name>A0ABY7WUS4_9LACO</name>
<dbReference type="InterPro" id="IPR004381">
    <property type="entry name" value="Glycerate_kinase"/>
</dbReference>
<keyword evidence="6" id="KW-1185">Reference proteome</keyword>
<dbReference type="InterPro" id="IPR018197">
    <property type="entry name" value="Glycerate_kinase_RE-like"/>
</dbReference>
<organism evidence="5 6">
    <name type="scientific">Lacticaseibacillus pabuli</name>
    <dbReference type="NCBI Taxonomy" id="3025672"/>
    <lineage>
        <taxon>Bacteria</taxon>
        <taxon>Bacillati</taxon>
        <taxon>Bacillota</taxon>
        <taxon>Bacilli</taxon>
        <taxon>Lactobacillales</taxon>
        <taxon>Lactobacillaceae</taxon>
        <taxon>Lacticaseibacillus</taxon>
    </lineage>
</organism>
<evidence type="ECO:0000256" key="4">
    <source>
        <dbReference type="PIRNR" id="PIRNR006078"/>
    </source>
</evidence>
<dbReference type="InterPro" id="IPR018193">
    <property type="entry name" value="Glyc_kinase_flavodox-like_fold"/>
</dbReference>
<protein>
    <submittedName>
        <fullName evidence="5">Glycerate kinase</fullName>
    </submittedName>
</protein>
<comment type="similarity">
    <text evidence="1 4">Belongs to the glycerate kinase type-1 family.</text>
</comment>
<dbReference type="Gene3D" id="3.90.1510.10">
    <property type="entry name" value="Glycerate kinase, domain 2"/>
    <property type="match status" value="1"/>
</dbReference>
<dbReference type="InterPro" id="IPR036129">
    <property type="entry name" value="Glycerate_kinase_sf"/>
</dbReference>
<keyword evidence="3 4" id="KW-0418">Kinase</keyword>
<dbReference type="Pfam" id="PF02595">
    <property type="entry name" value="Gly_kinase"/>
    <property type="match status" value="1"/>
</dbReference>
<evidence type="ECO:0000256" key="1">
    <source>
        <dbReference type="ARBA" id="ARBA00006284"/>
    </source>
</evidence>
<proteinExistence type="inferred from homology"/>
<evidence type="ECO:0000313" key="5">
    <source>
        <dbReference type="EMBL" id="WDF82895.1"/>
    </source>
</evidence>
<keyword evidence="2 4" id="KW-0808">Transferase</keyword>